<dbReference type="InterPro" id="IPR002347">
    <property type="entry name" value="SDR_fam"/>
</dbReference>
<organism evidence="3 4">
    <name type="scientific">Diplocarpon rosae</name>
    <dbReference type="NCBI Taxonomy" id="946125"/>
    <lineage>
        <taxon>Eukaryota</taxon>
        <taxon>Fungi</taxon>
        <taxon>Dikarya</taxon>
        <taxon>Ascomycota</taxon>
        <taxon>Pezizomycotina</taxon>
        <taxon>Leotiomycetes</taxon>
        <taxon>Helotiales</taxon>
        <taxon>Drepanopezizaceae</taxon>
        <taxon>Diplocarpon</taxon>
    </lineage>
</organism>
<evidence type="ECO:0000256" key="2">
    <source>
        <dbReference type="ARBA" id="ARBA00023002"/>
    </source>
</evidence>
<dbReference type="AlphaFoldDB" id="A0AAD9SUI0"/>
<name>A0AAD9SUI0_9HELO</name>
<dbReference type="EMBL" id="JAUBYV010000011">
    <property type="protein sequence ID" value="KAK2623965.1"/>
    <property type="molecule type" value="Genomic_DNA"/>
</dbReference>
<evidence type="ECO:0000313" key="3">
    <source>
        <dbReference type="EMBL" id="KAK2623965.1"/>
    </source>
</evidence>
<accession>A0AAD9SUI0</accession>
<protein>
    <recommendedName>
        <fullName evidence="5">3-ketoacyl-acyl carrier protein reductase</fullName>
    </recommendedName>
</protein>
<dbReference type="SUPFAM" id="SSF51735">
    <property type="entry name" value="NAD(P)-binding Rossmann-fold domains"/>
    <property type="match status" value="1"/>
</dbReference>
<evidence type="ECO:0000313" key="4">
    <source>
        <dbReference type="Proteomes" id="UP001285354"/>
    </source>
</evidence>
<dbReference type="Pfam" id="PF13561">
    <property type="entry name" value="adh_short_C2"/>
    <property type="match status" value="1"/>
</dbReference>
<evidence type="ECO:0000256" key="1">
    <source>
        <dbReference type="ARBA" id="ARBA00006484"/>
    </source>
</evidence>
<dbReference type="PRINTS" id="PR00081">
    <property type="entry name" value="GDHRDH"/>
</dbReference>
<comment type="similarity">
    <text evidence="1">Belongs to the short-chain dehydrogenases/reductases (SDR) family.</text>
</comment>
<dbReference type="Gene3D" id="3.40.50.720">
    <property type="entry name" value="NAD(P)-binding Rossmann-like Domain"/>
    <property type="match status" value="1"/>
</dbReference>
<dbReference type="PANTHER" id="PTHR42760:SF127">
    <property type="entry name" value="3-KETOACYL-ACYL CARRIER PROTEIN REDUCTASE-RELATED"/>
    <property type="match status" value="1"/>
</dbReference>
<gene>
    <name evidence="3" type="ORF">QTJ16_006599</name>
</gene>
<dbReference type="GO" id="GO:0006633">
    <property type="term" value="P:fatty acid biosynthetic process"/>
    <property type="evidence" value="ECO:0007669"/>
    <property type="project" value="TreeGrafter"/>
</dbReference>
<dbReference type="GO" id="GO:0016616">
    <property type="term" value="F:oxidoreductase activity, acting on the CH-OH group of donors, NAD or NADP as acceptor"/>
    <property type="evidence" value="ECO:0007669"/>
    <property type="project" value="TreeGrafter"/>
</dbReference>
<keyword evidence="4" id="KW-1185">Reference proteome</keyword>
<proteinExistence type="inferred from homology"/>
<dbReference type="FunFam" id="3.40.50.720:FF:000173">
    <property type="entry name" value="3-oxoacyl-[acyl-carrier protein] reductase"/>
    <property type="match status" value="1"/>
</dbReference>
<sequence>MADNNIAGRLALITGASSGIGASCAHALASRGCHLALTYSKNLAGMQDIVASIRSSLASTSSAISSSGIPQLGSESESKELRISVHRVDVGIVEDMSRMFDEIQQEHGGRVVDILVSNAGDIPLSEFEYTVNVNLRASFVLVQGVVAGMKAQRWGRIIFMSSIAAQGGGINGCPSKGGLTGMMRNLSTKLASLNISVNDIAPALIGETGMIPTADIIPGGTSSIPMGRLGVPSEVANVVLMLATTGFMTGQSLLISGGLK</sequence>
<comment type="caution">
    <text evidence="3">The sequence shown here is derived from an EMBL/GenBank/DDBJ whole genome shotgun (WGS) entry which is preliminary data.</text>
</comment>
<evidence type="ECO:0008006" key="5">
    <source>
        <dbReference type="Google" id="ProtNLM"/>
    </source>
</evidence>
<dbReference type="PANTHER" id="PTHR42760">
    <property type="entry name" value="SHORT-CHAIN DEHYDROGENASES/REDUCTASES FAMILY MEMBER"/>
    <property type="match status" value="1"/>
</dbReference>
<reference evidence="3" key="1">
    <citation type="submission" date="2023-06" db="EMBL/GenBank/DDBJ databases">
        <title>Draft genome of Marssonina rosae.</title>
        <authorList>
            <person name="Cheng Q."/>
        </authorList>
    </citation>
    <scope>NUCLEOTIDE SEQUENCE</scope>
    <source>
        <strain evidence="3">R4</strain>
    </source>
</reference>
<dbReference type="Proteomes" id="UP001285354">
    <property type="component" value="Unassembled WGS sequence"/>
</dbReference>
<keyword evidence="2" id="KW-0560">Oxidoreductase</keyword>
<dbReference type="InterPro" id="IPR036291">
    <property type="entry name" value="NAD(P)-bd_dom_sf"/>
</dbReference>
<dbReference type="Pfam" id="PF00106">
    <property type="entry name" value="adh_short"/>
    <property type="match status" value="1"/>
</dbReference>
<dbReference type="GO" id="GO:0048038">
    <property type="term" value="F:quinone binding"/>
    <property type="evidence" value="ECO:0007669"/>
    <property type="project" value="TreeGrafter"/>
</dbReference>